<keyword evidence="2" id="KW-0479">Metal-binding</keyword>
<dbReference type="OrthoDB" id="10250730at2759"/>
<comment type="caution">
    <text evidence="5">The sequence shown here is derived from an EMBL/GenBank/DDBJ whole genome shotgun (WGS) entry which is preliminary data.</text>
</comment>
<keyword evidence="3 5" id="KW-0378">Hydrolase</keyword>
<dbReference type="PANTHER" id="PTHR42978">
    <property type="entry name" value="QUORUM-QUENCHING LACTONASE YTNP-RELATED-RELATED"/>
    <property type="match status" value="1"/>
</dbReference>
<keyword evidence="4" id="KW-0862">Zinc</keyword>
<organism evidence="5 6">
    <name type="scientific">Fusarium pseudocircinatum</name>
    <dbReference type="NCBI Taxonomy" id="56676"/>
    <lineage>
        <taxon>Eukaryota</taxon>
        <taxon>Fungi</taxon>
        <taxon>Dikarya</taxon>
        <taxon>Ascomycota</taxon>
        <taxon>Pezizomycotina</taxon>
        <taxon>Sordariomycetes</taxon>
        <taxon>Hypocreomycetidae</taxon>
        <taxon>Hypocreales</taxon>
        <taxon>Nectriaceae</taxon>
        <taxon>Fusarium</taxon>
        <taxon>Fusarium fujikuroi species complex</taxon>
    </lineage>
</organism>
<reference evidence="5 6" key="1">
    <citation type="submission" date="2020-05" db="EMBL/GenBank/DDBJ databases">
        <title>Identification and distribution of gene clusters putatively required for synthesis of sphingolipid metabolism inhibitors in phylogenetically diverse species of the filamentous fungus Fusarium.</title>
        <authorList>
            <person name="Kim H.-S."/>
            <person name="Busman M."/>
            <person name="Brown D.W."/>
            <person name="Divon H."/>
            <person name="Uhlig S."/>
            <person name="Proctor R.H."/>
        </authorList>
    </citation>
    <scope>NUCLEOTIDE SEQUENCE [LARGE SCALE GENOMIC DNA]</scope>
    <source>
        <strain evidence="5 6">NRRL 36939</strain>
    </source>
</reference>
<dbReference type="EMBL" id="JAAOAS010000825">
    <property type="protein sequence ID" value="KAF5572235.1"/>
    <property type="molecule type" value="Genomic_DNA"/>
</dbReference>
<evidence type="ECO:0000256" key="1">
    <source>
        <dbReference type="ARBA" id="ARBA00007749"/>
    </source>
</evidence>
<dbReference type="GO" id="GO:0046872">
    <property type="term" value="F:metal ion binding"/>
    <property type="evidence" value="ECO:0007669"/>
    <property type="project" value="UniProtKB-KW"/>
</dbReference>
<comment type="similarity">
    <text evidence="1">Belongs to the metallo-beta-lactamase superfamily.</text>
</comment>
<evidence type="ECO:0000313" key="5">
    <source>
        <dbReference type="EMBL" id="KAF5572235.1"/>
    </source>
</evidence>
<evidence type="ECO:0000256" key="4">
    <source>
        <dbReference type="ARBA" id="ARBA00022833"/>
    </source>
</evidence>
<keyword evidence="6" id="KW-1185">Reference proteome</keyword>
<dbReference type="GO" id="GO:0016787">
    <property type="term" value="F:hydrolase activity"/>
    <property type="evidence" value="ECO:0007669"/>
    <property type="project" value="UniProtKB-KW"/>
</dbReference>
<evidence type="ECO:0000313" key="6">
    <source>
        <dbReference type="Proteomes" id="UP000546213"/>
    </source>
</evidence>
<proteinExistence type="inferred from homology"/>
<gene>
    <name evidence="5" type="ORF">FPCIR_14335</name>
</gene>
<evidence type="ECO:0000256" key="2">
    <source>
        <dbReference type="ARBA" id="ARBA00022723"/>
    </source>
</evidence>
<dbReference type="PANTHER" id="PTHR42978:SF5">
    <property type="entry name" value="METALLO-BETA-LACTAMASE DOMAIN-CONTAINING PROTEIN"/>
    <property type="match status" value="1"/>
</dbReference>
<dbReference type="CDD" id="cd07730">
    <property type="entry name" value="metallo-hydrolase-like_MBL-fold"/>
    <property type="match status" value="1"/>
</dbReference>
<dbReference type="InterPro" id="IPR051013">
    <property type="entry name" value="MBL_superfamily_lactonases"/>
</dbReference>
<evidence type="ECO:0000256" key="3">
    <source>
        <dbReference type="ARBA" id="ARBA00022801"/>
    </source>
</evidence>
<dbReference type="InterPro" id="IPR036866">
    <property type="entry name" value="RibonucZ/Hydroxyglut_hydro"/>
</dbReference>
<name>A0A8H5KDF7_9HYPO</name>
<dbReference type="Proteomes" id="UP000546213">
    <property type="component" value="Unassembled WGS sequence"/>
</dbReference>
<protein>
    <submittedName>
        <fullName evidence="5">Metallo-hydrolase oxidoreductase</fullName>
    </submittedName>
</protein>
<accession>A0A8H5KDF7</accession>
<dbReference type="SUPFAM" id="SSF56281">
    <property type="entry name" value="Metallo-hydrolase/oxidoreductase"/>
    <property type="match status" value="1"/>
</dbReference>
<dbReference type="Gene3D" id="3.60.15.10">
    <property type="entry name" value="Ribonuclease Z/Hydroxyacylglutathione hydrolase-like"/>
    <property type="match status" value="1"/>
</dbReference>
<sequence length="373" mass="41653">MTSATNWAPIPASTRGAVCNVWLLQAGTISIPYDFCLLPAHETNNRSLTEDDSEIAARSFVAPIFVFLVEHVPTGDFYLYDLGMRPNIEELSPFTRNKVLPFHECKPRSVSEILKKHAPRHFSTTQLRAIILSHLHFDHIGDCGKEAFGNSELWIGPSGCKDARPGYPVEPESESLTDDFPKDGSRRIIEFEIPGSGIRTHDVDRSKLINELREAGHYEGIETRVPISGWHSLGSFDRAFDLFGDGSAYIGDSPGHAPGHVSLLLRVEARGSDSSDDDDFILLVGDSYHHADLLKDPLLTSRQPWSRYTIHENPSLAMESMFRARSFACRDNIWVISAHDATVAQPFNDGEAEVEGLVKLNEWRANGWKLCQL</sequence>
<dbReference type="AlphaFoldDB" id="A0A8H5KDF7"/>